<dbReference type="Proteomes" id="UP000192934">
    <property type="component" value="Chromosome I"/>
</dbReference>
<feature type="transmembrane region" description="Helical" evidence="1">
    <location>
        <begin position="270"/>
        <end position="290"/>
    </location>
</feature>
<keyword evidence="1" id="KW-0472">Membrane</keyword>
<feature type="transmembrane region" description="Helical" evidence="1">
    <location>
        <begin position="410"/>
        <end position="429"/>
    </location>
</feature>
<feature type="transmembrane region" description="Helical" evidence="1">
    <location>
        <begin position="357"/>
        <end position="374"/>
    </location>
</feature>
<proteinExistence type="predicted"/>
<accession>A0A1X7GCB8</accession>
<dbReference type="EMBL" id="LT840185">
    <property type="protein sequence ID" value="SMF67176.1"/>
    <property type="molecule type" value="Genomic_DNA"/>
</dbReference>
<feature type="transmembrane region" description="Helical" evidence="1">
    <location>
        <begin position="245"/>
        <end position="263"/>
    </location>
</feature>
<feature type="transmembrane region" description="Helical" evidence="1">
    <location>
        <begin position="91"/>
        <end position="112"/>
    </location>
</feature>
<feature type="transmembrane region" description="Helical" evidence="1">
    <location>
        <begin position="211"/>
        <end position="233"/>
    </location>
</feature>
<dbReference type="RefSeq" id="WP_085218199.1">
    <property type="nucleotide sequence ID" value="NZ_LT840185.1"/>
</dbReference>
<organism evidence="2 3">
    <name type="scientific">Allosphingosinicella indica</name>
    <dbReference type="NCBI Taxonomy" id="941907"/>
    <lineage>
        <taxon>Bacteria</taxon>
        <taxon>Pseudomonadati</taxon>
        <taxon>Pseudomonadota</taxon>
        <taxon>Alphaproteobacteria</taxon>
        <taxon>Sphingomonadales</taxon>
        <taxon>Sphingomonadaceae</taxon>
        <taxon>Allosphingosinicella</taxon>
    </lineage>
</organism>
<evidence type="ECO:0000256" key="1">
    <source>
        <dbReference type="SAM" id="Phobius"/>
    </source>
</evidence>
<dbReference type="AlphaFoldDB" id="A0A1X7GCB8"/>
<name>A0A1X7GCB8_9SPHN</name>
<evidence type="ECO:0000313" key="3">
    <source>
        <dbReference type="Proteomes" id="UP000192934"/>
    </source>
</evidence>
<evidence type="ECO:0000313" key="2">
    <source>
        <dbReference type="EMBL" id="SMF67176.1"/>
    </source>
</evidence>
<gene>
    <name evidence="2" type="ORF">SAMN06295910_1472</name>
</gene>
<feature type="transmembrane region" description="Helical" evidence="1">
    <location>
        <begin position="170"/>
        <end position="199"/>
    </location>
</feature>
<dbReference type="STRING" id="941907.SAMN06295910_1472"/>
<evidence type="ECO:0008006" key="4">
    <source>
        <dbReference type="Google" id="ProtNLM"/>
    </source>
</evidence>
<feature type="transmembrane region" description="Helical" evidence="1">
    <location>
        <begin position="119"/>
        <end position="138"/>
    </location>
</feature>
<reference evidence="3" key="1">
    <citation type="submission" date="2017-04" db="EMBL/GenBank/DDBJ databases">
        <authorList>
            <person name="Varghese N."/>
            <person name="Submissions S."/>
        </authorList>
    </citation>
    <scope>NUCLEOTIDE SEQUENCE [LARGE SCALE GENOMIC DNA]</scope>
    <source>
        <strain evidence="3">Dd16</strain>
    </source>
</reference>
<sequence>MLLFWLAAAALLVWARWQQIQWFALADTDDNLRIAQVRAWLAGQGWFDLRQYKLAPPGGADVHWSRLVDLPIAGIKLLLTPLLGGADAERAAVRAAPLLPLGVAFFAIAAIARRMIGAAAWPLAIALLLCAHSARGMWVPLRIDHHGWQLALLGLVLVGLTDARRARGGAVIGFATALSLVIGLEMLIYLALAGAVTILRWVHDRAEAPRAATYGASLAGGCAAGFLLFASYANRAPVCDALSPVWLSAMIAAGGAAVLLARLSPERWTARFGLAAAAGAIIAVGFVLLWPHCLGRPEGVTPELDDRWLSHVREARPVYTHSLQVGLGIVSLPVAGLIGYALMLWRSRRDAHAAIRWGVLALPALVAATLLLWQTRAGPAAQLLSIPGAAALAWAAFAKVRGWRPWPVQSAAIVAAFLVISGLAAQWSADWLRTPVSAGMKKVNRANSFCPTLAALRAVAMQPKGTVLTFVDLGPRLIAVTPHSAIAGPYHRNGDAILDVMHAFRGSADTARAIVEKRGVDYVLICPGMSESTVYRSEAKQGFYVMLAAGQVPDWLDPVDLPKGSPYRMWRVIRR</sequence>
<keyword evidence="1" id="KW-0812">Transmembrane</keyword>
<keyword evidence="3" id="KW-1185">Reference proteome</keyword>
<protein>
    <recommendedName>
        <fullName evidence="4">AcrB/AcrD/AcrF family protein</fullName>
    </recommendedName>
</protein>
<feature type="transmembrane region" description="Helical" evidence="1">
    <location>
        <begin position="380"/>
        <end position="398"/>
    </location>
</feature>
<keyword evidence="1" id="KW-1133">Transmembrane helix</keyword>
<feature type="transmembrane region" description="Helical" evidence="1">
    <location>
        <begin position="325"/>
        <end position="345"/>
    </location>
</feature>